<organism evidence="3 4">
    <name type="scientific">Caligus rogercresseyi</name>
    <name type="common">Sea louse</name>
    <dbReference type="NCBI Taxonomy" id="217165"/>
    <lineage>
        <taxon>Eukaryota</taxon>
        <taxon>Metazoa</taxon>
        <taxon>Ecdysozoa</taxon>
        <taxon>Arthropoda</taxon>
        <taxon>Crustacea</taxon>
        <taxon>Multicrustacea</taxon>
        <taxon>Hexanauplia</taxon>
        <taxon>Copepoda</taxon>
        <taxon>Siphonostomatoida</taxon>
        <taxon>Caligidae</taxon>
        <taxon>Caligus</taxon>
    </lineage>
</organism>
<accession>A0A7T8H1U2</accession>
<dbReference type="Pfam" id="PF08626">
    <property type="entry name" value="TRAPPC9-Trs120"/>
    <property type="match status" value="1"/>
</dbReference>
<evidence type="ECO:0000313" key="4">
    <source>
        <dbReference type="Proteomes" id="UP000595437"/>
    </source>
</evidence>
<dbReference type="PANTHER" id="PTHR21512">
    <property type="entry name" value="TRAFFICKING PROTEIN PARTICLE COMPLEX SUBUNIT 9"/>
    <property type="match status" value="1"/>
</dbReference>
<gene>
    <name evidence="3" type="ORF">FKW44_016379</name>
</gene>
<name>A0A7T8H1U2_CALRO</name>
<proteinExistence type="inferred from homology"/>
<keyword evidence="4" id="KW-1185">Reference proteome</keyword>
<evidence type="ECO:0000313" key="3">
    <source>
        <dbReference type="EMBL" id="QQP41883.1"/>
    </source>
</evidence>
<dbReference type="InterPro" id="IPR013935">
    <property type="entry name" value="Trs120_TRAPPC9"/>
</dbReference>
<dbReference type="Proteomes" id="UP000595437">
    <property type="component" value="Chromosome 11"/>
</dbReference>
<dbReference type="PANTHER" id="PTHR21512:SF5">
    <property type="entry name" value="TRAFFICKING PROTEIN PARTICLE COMPLEX SUBUNIT 9"/>
    <property type="match status" value="1"/>
</dbReference>
<dbReference type="EMBL" id="CP045900">
    <property type="protein sequence ID" value="QQP41883.1"/>
    <property type="molecule type" value="Genomic_DNA"/>
</dbReference>
<reference evidence="4" key="1">
    <citation type="submission" date="2021-01" db="EMBL/GenBank/DDBJ databases">
        <title>Caligus Genome Assembly.</title>
        <authorList>
            <person name="Gallardo-Escarate C."/>
        </authorList>
    </citation>
    <scope>NUCLEOTIDE SEQUENCE [LARGE SCALE GENOMIC DNA]</scope>
</reference>
<feature type="domain" description="Trs120/TRAPPC9 N-terminal" evidence="2">
    <location>
        <begin position="6"/>
        <end position="64"/>
    </location>
</feature>
<dbReference type="AlphaFoldDB" id="A0A7T8H1U2"/>
<dbReference type="InterPro" id="IPR058563">
    <property type="entry name" value="Trs120_TRAPPC9_N"/>
</dbReference>
<evidence type="ECO:0000256" key="1">
    <source>
        <dbReference type="ARBA" id="ARBA00008459"/>
    </source>
</evidence>
<sequence>MESRVNKRRIYGRCQKYIGDLSLLCGSLSEALSHYEAASEVLKSTHDWLWLGNALEGLCVTSTIASSHRKSDIKGILSTNEIISTYEEIVEHYSKYKHAGIIEIETSIKAVHVLKSVKNNLLASEFLQI</sequence>
<comment type="similarity">
    <text evidence="1">Belongs to the NIBP family.</text>
</comment>
<dbReference type="OrthoDB" id="27962at2759"/>
<dbReference type="GO" id="GO:0005802">
    <property type="term" value="C:trans-Golgi network"/>
    <property type="evidence" value="ECO:0007669"/>
    <property type="project" value="TreeGrafter"/>
</dbReference>
<protein>
    <submittedName>
        <fullName evidence="3">Protein brunelleschilike</fullName>
    </submittedName>
</protein>
<evidence type="ECO:0000259" key="2">
    <source>
        <dbReference type="Pfam" id="PF08626"/>
    </source>
</evidence>